<feature type="transmembrane region" description="Helical" evidence="1">
    <location>
        <begin position="286"/>
        <end position="307"/>
    </location>
</feature>
<sequence>MEHPKYGKIHAIIPIVFGTLVLLYQGANMNTFITFFFDPKEKYTGILGVDNLLNLIVPFFYDFLTDPVGLIIGSQMTPMALVSIFTIALETSIPGSRVNGVTGFFTSFLFVALTMQFLGIATAISYWIAAWVIKEINKEKDDSDVIVVIDGETRPDIEAPPAAAADATLPLNPDRVTRIFWGIICVVFSSLVIMSLVTDPSLQFWTIVFFQISPVLAFMFWFWTPKGAIKESVSTNEGYKRAGNYYLILFGICLYSWVSFLAYCLDHDSIYLSTLLEQLKNKELASATDFMLVNTTGLTISMIYWVYLVEGANFTPAFWKLLGLGVVVSPAGALSLYGAERWNGSEKGKGKGKSRLRYVTEPDESVPLFND</sequence>
<gene>
    <name evidence="2" type="ORF">C2G38_2082078</name>
</gene>
<name>A0A397VFW8_9GLOM</name>
<feature type="transmembrane region" description="Helical" evidence="1">
    <location>
        <begin position="101"/>
        <end position="128"/>
    </location>
</feature>
<keyword evidence="1" id="KW-1133">Transmembrane helix</keyword>
<keyword evidence="1" id="KW-0812">Transmembrane</keyword>
<keyword evidence="3" id="KW-1185">Reference proteome</keyword>
<dbReference type="AlphaFoldDB" id="A0A397VFW8"/>
<evidence type="ECO:0000256" key="1">
    <source>
        <dbReference type="SAM" id="Phobius"/>
    </source>
</evidence>
<dbReference type="OrthoDB" id="2333081at2759"/>
<dbReference type="Proteomes" id="UP000266673">
    <property type="component" value="Unassembled WGS sequence"/>
</dbReference>
<reference evidence="2 3" key="1">
    <citation type="submission" date="2018-06" db="EMBL/GenBank/DDBJ databases">
        <title>Comparative genomics reveals the genomic features of Rhizophagus irregularis, R. cerebriforme, R. diaphanum and Gigaspora rosea, and their symbiotic lifestyle signature.</title>
        <authorList>
            <person name="Morin E."/>
            <person name="San Clemente H."/>
            <person name="Chen E.C.H."/>
            <person name="De La Providencia I."/>
            <person name="Hainaut M."/>
            <person name="Kuo A."/>
            <person name="Kohler A."/>
            <person name="Murat C."/>
            <person name="Tang N."/>
            <person name="Roy S."/>
            <person name="Loubradou J."/>
            <person name="Henrissat B."/>
            <person name="Grigoriev I.V."/>
            <person name="Corradi N."/>
            <person name="Roux C."/>
            <person name="Martin F.M."/>
        </authorList>
    </citation>
    <scope>NUCLEOTIDE SEQUENCE [LARGE SCALE GENOMIC DNA]</scope>
    <source>
        <strain evidence="2 3">DAOM 194757</strain>
    </source>
</reference>
<evidence type="ECO:0000313" key="3">
    <source>
        <dbReference type="Proteomes" id="UP000266673"/>
    </source>
</evidence>
<organism evidence="2 3">
    <name type="scientific">Gigaspora rosea</name>
    <dbReference type="NCBI Taxonomy" id="44941"/>
    <lineage>
        <taxon>Eukaryota</taxon>
        <taxon>Fungi</taxon>
        <taxon>Fungi incertae sedis</taxon>
        <taxon>Mucoromycota</taxon>
        <taxon>Glomeromycotina</taxon>
        <taxon>Glomeromycetes</taxon>
        <taxon>Diversisporales</taxon>
        <taxon>Gigasporaceae</taxon>
        <taxon>Gigaspora</taxon>
    </lineage>
</organism>
<dbReference type="STRING" id="44941.A0A397VFW8"/>
<feature type="transmembrane region" description="Helical" evidence="1">
    <location>
        <begin position="319"/>
        <end position="339"/>
    </location>
</feature>
<accession>A0A397VFW8</accession>
<comment type="caution">
    <text evidence="2">The sequence shown here is derived from an EMBL/GenBank/DDBJ whole genome shotgun (WGS) entry which is preliminary data.</text>
</comment>
<protein>
    <submittedName>
        <fullName evidence="2">Uncharacterized protein</fullName>
    </submittedName>
</protein>
<feature type="transmembrane region" description="Helical" evidence="1">
    <location>
        <begin position="204"/>
        <end position="223"/>
    </location>
</feature>
<evidence type="ECO:0000313" key="2">
    <source>
        <dbReference type="EMBL" id="RIB19869.1"/>
    </source>
</evidence>
<dbReference type="EMBL" id="QKWP01000448">
    <property type="protein sequence ID" value="RIB19869.1"/>
    <property type="molecule type" value="Genomic_DNA"/>
</dbReference>
<feature type="transmembrane region" description="Helical" evidence="1">
    <location>
        <begin position="12"/>
        <end position="36"/>
    </location>
</feature>
<feature type="transmembrane region" description="Helical" evidence="1">
    <location>
        <begin position="67"/>
        <end position="89"/>
    </location>
</feature>
<feature type="transmembrane region" description="Helical" evidence="1">
    <location>
        <begin position="179"/>
        <end position="197"/>
    </location>
</feature>
<feature type="transmembrane region" description="Helical" evidence="1">
    <location>
        <begin position="243"/>
        <end position="265"/>
    </location>
</feature>
<proteinExistence type="predicted"/>
<feature type="transmembrane region" description="Helical" evidence="1">
    <location>
        <begin position="43"/>
        <end position="61"/>
    </location>
</feature>
<keyword evidence="1" id="KW-0472">Membrane</keyword>